<sequence>MSASTPAPRRRLRAMAFAGVLAAAALGSVGTAGAEGNPTGRSEYDYSTYQNPERCADQSEEFRFRFYFNSNSGGAWTNIGHPMHDLTVMHIGGSGGGDVPLRYCDKGKGAGQVVGNNSASAYNWYRGYCATVFYNSWYRGASDRIAPNSGMNLSATYNNNKSIDFNAC</sequence>
<dbReference type="EMBL" id="VOKX01000032">
    <property type="protein sequence ID" value="KAB7843675.1"/>
    <property type="molecule type" value="Genomic_DNA"/>
</dbReference>
<gene>
    <name evidence="2" type="ORF">FRZ00_17085</name>
</gene>
<comment type="caution">
    <text evidence="2">The sequence shown here is derived from an EMBL/GenBank/DDBJ whole genome shotgun (WGS) entry which is preliminary data.</text>
</comment>
<proteinExistence type="predicted"/>
<protein>
    <submittedName>
        <fullName evidence="2">Uncharacterized protein</fullName>
    </submittedName>
</protein>
<dbReference type="Proteomes" id="UP000327000">
    <property type="component" value="Unassembled WGS sequence"/>
</dbReference>
<feature type="chain" id="PRO_5024880159" evidence="1">
    <location>
        <begin position="35"/>
        <end position="168"/>
    </location>
</feature>
<name>A0A5N5W7U4_STRMB</name>
<evidence type="ECO:0000313" key="2">
    <source>
        <dbReference type="EMBL" id="KAB7843675.1"/>
    </source>
</evidence>
<evidence type="ECO:0000313" key="3">
    <source>
        <dbReference type="Proteomes" id="UP000327000"/>
    </source>
</evidence>
<organism evidence="2 3">
    <name type="scientific">Streptomyces mobaraensis</name>
    <name type="common">Streptoverticillium mobaraense</name>
    <dbReference type="NCBI Taxonomy" id="35621"/>
    <lineage>
        <taxon>Bacteria</taxon>
        <taxon>Bacillati</taxon>
        <taxon>Actinomycetota</taxon>
        <taxon>Actinomycetes</taxon>
        <taxon>Kitasatosporales</taxon>
        <taxon>Streptomycetaceae</taxon>
        <taxon>Streptomyces</taxon>
    </lineage>
</organism>
<keyword evidence="3" id="KW-1185">Reference proteome</keyword>
<feature type="signal peptide" evidence="1">
    <location>
        <begin position="1"/>
        <end position="34"/>
    </location>
</feature>
<keyword evidence="1" id="KW-0732">Signal</keyword>
<evidence type="ECO:0000256" key="1">
    <source>
        <dbReference type="SAM" id="SignalP"/>
    </source>
</evidence>
<accession>A0A5N5W7U4</accession>
<reference evidence="2 3" key="1">
    <citation type="journal article" date="2019" name="Microb. Cell Fact.">
        <title>Exploring novel herbicidin analogues by transcriptional regulator overexpression and MS/MS molecular networking.</title>
        <authorList>
            <person name="Shi Y."/>
            <person name="Gu R."/>
            <person name="Li Y."/>
            <person name="Wang X."/>
            <person name="Ren W."/>
            <person name="Li X."/>
            <person name="Wang L."/>
            <person name="Xie Y."/>
            <person name="Hong B."/>
        </authorList>
    </citation>
    <scope>NUCLEOTIDE SEQUENCE [LARGE SCALE GENOMIC DNA]</scope>
    <source>
        <strain evidence="2 3">US-43</strain>
    </source>
</reference>
<dbReference type="OrthoDB" id="2677885at2"/>
<dbReference type="AlphaFoldDB" id="A0A5N5W7U4"/>
<dbReference type="RefSeq" id="WP_004942407.1">
    <property type="nucleotide sequence ID" value="NZ_JBFADJ010000002.1"/>
</dbReference>